<accession>A0A6P0H4I8</accession>
<dbReference type="EMBL" id="JAAGWB010000013">
    <property type="protein sequence ID" value="NEN50239.1"/>
    <property type="molecule type" value="Genomic_DNA"/>
</dbReference>
<evidence type="ECO:0000313" key="4">
    <source>
        <dbReference type="Proteomes" id="UP000471152"/>
    </source>
</evidence>
<evidence type="ECO:0000313" key="2">
    <source>
        <dbReference type="EMBL" id="NEN50239.1"/>
    </source>
</evidence>
<dbReference type="EMBL" id="JAAGWH010000013">
    <property type="protein sequence ID" value="NEK93472.1"/>
    <property type="molecule type" value="Genomic_DNA"/>
</dbReference>
<dbReference type="AlphaFoldDB" id="A0A6P0H4I8"/>
<dbReference type="Proteomes" id="UP000468828">
    <property type="component" value="Unassembled WGS sequence"/>
</dbReference>
<dbReference type="Proteomes" id="UP000471152">
    <property type="component" value="Unassembled WGS sequence"/>
</dbReference>
<protein>
    <submittedName>
        <fullName evidence="2">Replication initiation protein</fullName>
    </submittedName>
</protein>
<name>A0A6P0H4I8_9ACTN</name>
<dbReference type="InterPro" id="IPR046828">
    <property type="entry name" value="RepSA"/>
</dbReference>
<evidence type="ECO:0000313" key="1">
    <source>
        <dbReference type="EMBL" id="NEK93472.1"/>
    </source>
</evidence>
<evidence type="ECO:0000313" key="3">
    <source>
        <dbReference type="Proteomes" id="UP000468828"/>
    </source>
</evidence>
<dbReference type="Pfam" id="PF20199">
    <property type="entry name" value="RepSA"/>
    <property type="match status" value="1"/>
</dbReference>
<reference evidence="2 4" key="2">
    <citation type="submission" date="2020-02" db="EMBL/GenBank/DDBJ databases">
        <title>The WGS of Modestobacter muralis DSM 100205.</title>
        <authorList>
            <person name="Jiang Z."/>
        </authorList>
    </citation>
    <scope>NUCLEOTIDE SEQUENCE [LARGE SCALE GENOMIC DNA]</scope>
    <source>
        <strain evidence="2 4">DSM 100205</strain>
    </source>
</reference>
<organism evidence="2 4">
    <name type="scientific">Modestobacter muralis</name>
    <dbReference type="NCBI Taxonomy" id="1608614"/>
    <lineage>
        <taxon>Bacteria</taxon>
        <taxon>Bacillati</taxon>
        <taxon>Actinomycetota</taxon>
        <taxon>Actinomycetes</taxon>
        <taxon>Geodermatophilales</taxon>
        <taxon>Geodermatophilaceae</taxon>
        <taxon>Modestobacter</taxon>
    </lineage>
</organism>
<proteinExistence type="predicted"/>
<gene>
    <name evidence="2" type="ORF">G3R41_04685</name>
    <name evidence="1" type="ORF">GCU67_04685</name>
</gene>
<keyword evidence="3" id="KW-1185">Reference proteome</keyword>
<reference evidence="1 3" key="1">
    <citation type="submission" date="2020-01" db="EMBL/GenBank/DDBJ databases">
        <title>the WGS Modestobacter muralis CPCC 204518.</title>
        <authorList>
            <person name="Jiang Z."/>
        </authorList>
    </citation>
    <scope>NUCLEOTIDE SEQUENCE [LARGE SCALE GENOMIC DNA]</scope>
    <source>
        <strain evidence="1 3">DSM 100205</strain>
    </source>
</reference>
<comment type="caution">
    <text evidence="2">The sequence shown here is derived from an EMBL/GenBank/DDBJ whole genome shotgun (WGS) entry which is preliminary data.</text>
</comment>
<sequence>MACRVDPVVVERQVAARLLSPNFNRWAEQAAAAGHCTSPIRLTGSATTLDKTTGEVLSTYSTTGEPDGVLYVRCGNRRASVCPSCSHEYKGDTWHLLAAGAAGGMKGVPESVAAHPMVFATVTAPSFGPVHTTRTGQGGLGRCHPRRRVVCQHGRPVGCNAVHADGDSRLGQPLCRDCYRYTEHVVWQWHAPELWRRFTITLRRRLAARLGMTQTRLVQLARLSFAKVAEFQRRGVIHFHALIRLDGPASAVTGEHPFPVPLVDVPAEVLADVIRETAALVAYDAPPASDGEPGLRLRFGKQVDARPVTSTASRDDGREQSRDLHPETVAAYIAKYATKACEEFGLPQRLRSPEAAARLGVNAHICRLLATVLDVASTGGEHYAGLVRWAAMLGFRGHFSTKSRRYSTTLGRLRTARKRWQLQRLRGESCDEGTTGWQDDDPAEDSTLVLSDWALAGIGWLTAGDAALAATGSDGVRDWRDAKVRTRSHPSTSARTYGT</sequence>